<dbReference type="KEGG" id="iho:Igni_1010"/>
<proteinExistence type="predicted"/>
<dbReference type="HOGENOM" id="CLU_851550_0_0_2"/>
<reference evidence="8 9" key="1">
    <citation type="journal article" date="2008" name="Genome Biol.">
        <title>A genomic analysis of the archaeal system Ignicoccus hospitalis-Nanoarchaeum equitans.</title>
        <authorList>
            <person name="Podar M."/>
            <person name="Anderson I."/>
            <person name="Makarova K.S."/>
            <person name="Elkins J.G."/>
            <person name="Ivanova N."/>
            <person name="Wall M.A."/>
            <person name="Lykidis A."/>
            <person name="Mavromatis K."/>
            <person name="Sun H."/>
            <person name="Hudson M.E."/>
            <person name="Chen W."/>
            <person name="Deciu C."/>
            <person name="Hutchison D."/>
            <person name="Eads J.R."/>
            <person name="Anderson A."/>
            <person name="Fernandes F."/>
            <person name="Szeto E."/>
            <person name="Lapidus A."/>
            <person name="Kyrpides N.C."/>
            <person name="Saier M.H.Jr."/>
            <person name="Richardson P.M."/>
            <person name="Rachel R."/>
            <person name="Huber H."/>
            <person name="Eisen J.A."/>
            <person name="Koonin E.V."/>
            <person name="Keller M."/>
            <person name="Stetter K.O."/>
        </authorList>
    </citation>
    <scope>NUCLEOTIDE SEQUENCE [LARGE SCALE GENOMIC DNA]</scope>
    <source>
        <strain evidence="9">KIN4/I / DSM 18386 / JCM 14125</strain>
    </source>
</reference>
<dbReference type="GO" id="GO:0005886">
    <property type="term" value="C:plasma membrane"/>
    <property type="evidence" value="ECO:0007669"/>
    <property type="project" value="UniProtKB-SubCell"/>
</dbReference>
<evidence type="ECO:0000259" key="7">
    <source>
        <dbReference type="Pfam" id="PF00482"/>
    </source>
</evidence>
<dbReference type="RefSeq" id="WP_012123153.1">
    <property type="nucleotide sequence ID" value="NC_009776.1"/>
</dbReference>
<dbReference type="GeneID" id="5563015"/>
<evidence type="ECO:0000256" key="6">
    <source>
        <dbReference type="SAM" id="Phobius"/>
    </source>
</evidence>
<evidence type="ECO:0000256" key="4">
    <source>
        <dbReference type="ARBA" id="ARBA00022989"/>
    </source>
</evidence>
<keyword evidence="4 6" id="KW-1133">Transmembrane helix</keyword>
<dbReference type="InterPro" id="IPR056569">
    <property type="entry name" value="ArlJ-like"/>
</dbReference>
<dbReference type="Pfam" id="PF00482">
    <property type="entry name" value="T2SSF"/>
    <property type="match status" value="1"/>
</dbReference>
<name>A8AB87_IGNH4</name>
<sequence length="326" mass="36068">MSTKVVLEEILAKYERKKKKELEAPSQIFYIMYRIAKELGIERTLEKSFKSLEKYIIGSALKVSYPVYVSTMVLLPLFIAPIIAAFTFFVTFYVLYLPVPMVFALTFLSFVLGYAILFMLFYMIPIMMFSSRAPQLEKSLVVLYAYLAALGVSGTTYSEALRKLYEKSESLGAEPELGEVVKRVFILGEDIVEVLKEVAEMTPHRDFSNFLRGLANVIESGTGLENFADVGFETSMASMEAKMKEVMGALEIMSEMYVTGAAVMPILGLSFAVVLSTMGPAAQSFGLSLPVPPGLLAGLMAFLAIPLLSIFAILMVDGTLSRVRGW</sequence>
<dbReference type="EMBL" id="CP000816">
    <property type="protein sequence ID" value="ABU82189.1"/>
    <property type="molecule type" value="Genomic_DNA"/>
</dbReference>
<evidence type="ECO:0000256" key="2">
    <source>
        <dbReference type="ARBA" id="ARBA00022475"/>
    </source>
</evidence>
<evidence type="ECO:0000256" key="3">
    <source>
        <dbReference type="ARBA" id="ARBA00022692"/>
    </source>
</evidence>
<feature type="domain" description="Type II secretion system protein GspF" evidence="7">
    <location>
        <begin position="145"/>
        <end position="268"/>
    </location>
</feature>
<keyword evidence="2" id="KW-1003">Cell membrane</keyword>
<gene>
    <name evidence="8" type="ordered locus">Igni_1010</name>
</gene>
<dbReference type="AlphaFoldDB" id="A8AB87"/>
<evidence type="ECO:0000256" key="5">
    <source>
        <dbReference type="ARBA" id="ARBA00023136"/>
    </source>
</evidence>
<dbReference type="Proteomes" id="UP000000262">
    <property type="component" value="Chromosome"/>
</dbReference>
<comment type="subcellular location">
    <subcellularLocation>
        <location evidence="1">Cell membrane</location>
        <topology evidence="1">Multi-pass membrane protein</topology>
    </subcellularLocation>
</comment>
<evidence type="ECO:0000313" key="9">
    <source>
        <dbReference type="Proteomes" id="UP000000262"/>
    </source>
</evidence>
<feature type="transmembrane region" description="Helical" evidence="6">
    <location>
        <begin position="140"/>
        <end position="158"/>
    </location>
</feature>
<keyword evidence="9" id="KW-1185">Reference proteome</keyword>
<dbReference type="InterPro" id="IPR018076">
    <property type="entry name" value="T2SS_GspF_dom"/>
</dbReference>
<feature type="transmembrane region" description="Helical" evidence="6">
    <location>
        <begin position="295"/>
        <end position="316"/>
    </location>
</feature>
<keyword evidence="5 6" id="KW-0472">Membrane</keyword>
<organism evidence="8 9">
    <name type="scientific">Ignicoccus hospitalis (strain KIN4/I / DSM 18386 / JCM 14125)</name>
    <dbReference type="NCBI Taxonomy" id="453591"/>
    <lineage>
        <taxon>Archaea</taxon>
        <taxon>Thermoproteota</taxon>
        <taxon>Thermoprotei</taxon>
        <taxon>Desulfurococcales</taxon>
        <taxon>Desulfurococcaceae</taxon>
        <taxon>Ignicoccus</taxon>
    </lineage>
</organism>
<evidence type="ECO:0000313" key="8">
    <source>
        <dbReference type="EMBL" id="ABU82189.1"/>
    </source>
</evidence>
<dbReference type="PANTHER" id="PTHR35402:SF2">
    <property type="entry name" value="FLAGELLA ACCESSORY PROTEIN J"/>
    <property type="match status" value="1"/>
</dbReference>
<feature type="transmembrane region" description="Helical" evidence="6">
    <location>
        <begin position="256"/>
        <end position="275"/>
    </location>
</feature>
<keyword evidence="3 6" id="KW-0812">Transmembrane</keyword>
<feature type="transmembrane region" description="Helical" evidence="6">
    <location>
        <begin position="102"/>
        <end position="128"/>
    </location>
</feature>
<dbReference type="PANTHER" id="PTHR35402">
    <property type="entry name" value="INTEGRAL MEMBRANE PROTEIN-RELATED"/>
    <property type="match status" value="1"/>
</dbReference>
<dbReference type="OrthoDB" id="378262at2157"/>
<accession>A8AB87</accession>
<protein>
    <recommendedName>
        <fullName evidence="7">Type II secretion system protein GspF domain-containing protein</fullName>
    </recommendedName>
</protein>
<dbReference type="eggNOG" id="arCOG01808">
    <property type="taxonomic scope" value="Archaea"/>
</dbReference>
<dbReference type="PhylomeDB" id="A8AB87"/>
<dbReference type="STRING" id="453591.Igni_1010"/>
<evidence type="ECO:0000256" key="1">
    <source>
        <dbReference type="ARBA" id="ARBA00004651"/>
    </source>
</evidence>
<feature type="transmembrane region" description="Helical" evidence="6">
    <location>
        <begin position="73"/>
        <end position="95"/>
    </location>
</feature>